<dbReference type="Pfam" id="PF01381">
    <property type="entry name" value="HTH_3"/>
    <property type="match status" value="1"/>
</dbReference>
<dbReference type="Proteomes" id="UP000236214">
    <property type="component" value="Unassembled WGS sequence"/>
</dbReference>
<feature type="domain" description="HTH cro/C1-type" evidence="1">
    <location>
        <begin position="24"/>
        <end position="64"/>
    </location>
</feature>
<dbReference type="EMBL" id="BDEC01000060">
    <property type="protein sequence ID" value="GBD68739.1"/>
    <property type="molecule type" value="Genomic_DNA"/>
</dbReference>
<sequence>MKIVLDKSTLINYMNQYNDNVYSLASRMNVSPSTIYRILKSERNVGSNLIVKLLKAFNLAEKDFDKFFRFISSY</sequence>
<comment type="caution">
    <text evidence="2">The sequence shown here is derived from an EMBL/GenBank/DDBJ whole genome shotgun (WGS) entry which is preliminary data.</text>
</comment>
<evidence type="ECO:0000259" key="1">
    <source>
        <dbReference type="PROSITE" id="PS50943"/>
    </source>
</evidence>
<dbReference type="AlphaFoldDB" id="A0A2H6DRD2"/>
<dbReference type="SUPFAM" id="SSF47413">
    <property type="entry name" value="lambda repressor-like DNA-binding domains"/>
    <property type="match status" value="1"/>
</dbReference>
<dbReference type="Gene3D" id="1.10.260.40">
    <property type="entry name" value="lambda repressor-like DNA-binding domains"/>
    <property type="match status" value="1"/>
</dbReference>
<evidence type="ECO:0000313" key="3">
    <source>
        <dbReference type="Proteomes" id="UP000236214"/>
    </source>
</evidence>
<keyword evidence="3" id="KW-1185">Reference proteome</keyword>
<dbReference type="InterPro" id="IPR010982">
    <property type="entry name" value="Lambda_DNA-bd_dom_sf"/>
</dbReference>
<reference evidence="2 3" key="1">
    <citation type="submission" date="2016-05" db="EMBL/GenBank/DDBJ databases">
        <title>Whole genome sequencing of Tetragenococcus halophilus subsp. halophilus NISL 7118.</title>
        <authorList>
            <person name="Shiwa Y."/>
            <person name="Nishimura I."/>
            <person name="Yoshikawa H."/>
            <person name="Koyama Y."/>
            <person name="Oguma T."/>
        </authorList>
    </citation>
    <scope>NUCLEOTIDE SEQUENCE [LARGE SCALE GENOMIC DNA]</scope>
    <source>
        <strain evidence="2 3">NISL 7118</strain>
    </source>
</reference>
<gene>
    <name evidence="2" type="ORF">TEHN7118_1545</name>
</gene>
<proteinExistence type="predicted"/>
<dbReference type="InterPro" id="IPR001387">
    <property type="entry name" value="Cro/C1-type_HTH"/>
</dbReference>
<dbReference type="CDD" id="cd00093">
    <property type="entry name" value="HTH_XRE"/>
    <property type="match status" value="1"/>
</dbReference>
<accession>A0A2H6DRD2</accession>
<name>A0A2H6DRD2_TETHA</name>
<organism evidence="2 3">
    <name type="scientific">Tetragenococcus halophilus subsp. halophilus</name>
    <dbReference type="NCBI Taxonomy" id="1513897"/>
    <lineage>
        <taxon>Bacteria</taxon>
        <taxon>Bacillati</taxon>
        <taxon>Bacillota</taxon>
        <taxon>Bacilli</taxon>
        <taxon>Lactobacillales</taxon>
        <taxon>Enterococcaceae</taxon>
        <taxon>Tetragenococcus</taxon>
    </lineage>
</organism>
<dbReference type="GO" id="GO:0003677">
    <property type="term" value="F:DNA binding"/>
    <property type="evidence" value="ECO:0007669"/>
    <property type="project" value="InterPro"/>
</dbReference>
<dbReference type="RefSeq" id="WP_069029085.1">
    <property type="nucleotide sequence ID" value="NZ_BDDZ01000099.1"/>
</dbReference>
<dbReference type="PROSITE" id="PS50943">
    <property type="entry name" value="HTH_CROC1"/>
    <property type="match status" value="1"/>
</dbReference>
<protein>
    <recommendedName>
        <fullName evidence="1">HTH cro/C1-type domain-containing protein</fullName>
    </recommendedName>
</protein>
<dbReference type="GeneID" id="64054403"/>
<evidence type="ECO:0000313" key="2">
    <source>
        <dbReference type="EMBL" id="GBD68739.1"/>
    </source>
</evidence>